<organism evidence="2 3">
    <name type="scientific">Aureobasidium namibiae CBS 147.97</name>
    <dbReference type="NCBI Taxonomy" id="1043004"/>
    <lineage>
        <taxon>Eukaryota</taxon>
        <taxon>Fungi</taxon>
        <taxon>Dikarya</taxon>
        <taxon>Ascomycota</taxon>
        <taxon>Pezizomycotina</taxon>
        <taxon>Dothideomycetes</taxon>
        <taxon>Dothideomycetidae</taxon>
        <taxon>Dothideales</taxon>
        <taxon>Saccotheciaceae</taxon>
        <taxon>Aureobasidium</taxon>
    </lineage>
</organism>
<keyword evidence="1" id="KW-1133">Transmembrane helix</keyword>
<keyword evidence="3" id="KW-1185">Reference proteome</keyword>
<sequence length="123" mass="12676">MESPITETVVTLDTTITLHHKSVTRTSTAIVITISTESLTGTPSTSVPTFSAQATTTTVSEQLTEAKQDWKGIGIKAGVGAAVFCSSSWALASSSGAVTVVVAVVVVVVVARFADCLYGPLYP</sequence>
<dbReference type="EMBL" id="KL584709">
    <property type="protein sequence ID" value="KEQ73194.1"/>
    <property type="molecule type" value="Genomic_DNA"/>
</dbReference>
<dbReference type="AlphaFoldDB" id="A0A074WNP8"/>
<evidence type="ECO:0000313" key="2">
    <source>
        <dbReference type="EMBL" id="KEQ73194.1"/>
    </source>
</evidence>
<evidence type="ECO:0000313" key="3">
    <source>
        <dbReference type="Proteomes" id="UP000027730"/>
    </source>
</evidence>
<dbReference type="HOGENOM" id="CLU_2014820_0_0_1"/>
<dbReference type="RefSeq" id="XP_013427740.1">
    <property type="nucleotide sequence ID" value="XM_013572286.1"/>
</dbReference>
<dbReference type="Proteomes" id="UP000027730">
    <property type="component" value="Unassembled WGS sequence"/>
</dbReference>
<dbReference type="GeneID" id="25416821"/>
<keyword evidence="1" id="KW-0472">Membrane</keyword>
<accession>A0A074WNP8</accession>
<keyword evidence="1" id="KW-0812">Transmembrane</keyword>
<evidence type="ECO:0000256" key="1">
    <source>
        <dbReference type="SAM" id="Phobius"/>
    </source>
</evidence>
<feature type="transmembrane region" description="Helical" evidence="1">
    <location>
        <begin position="97"/>
        <end position="118"/>
    </location>
</feature>
<proteinExistence type="predicted"/>
<gene>
    <name evidence="2" type="ORF">M436DRAFT_81585</name>
</gene>
<protein>
    <recommendedName>
        <fullName evidence="4">Transmembrane protein</fullName>
    </recommendedName>
</protein>
<evidence type="ECO:0008006" key="4">
    <source>
        <dbReference type="Google" id="ProtNLM"/>
    </source>
</evidence>
<reference evidence="2 3" key="1">
    <citation type="journal article" date="2014" name="BMC Genomics">
        <title>Genome sequencing of four Aureobasidium pullulans varieties: biotechnological potential, stress tolerance, and description of new species.</title>
        <authorList>
            <person name="Gostin Ar C."/>
            <person name="Ohm R.A."/>
            <person name="Kogej T."/>
            <person name="Sonjak S."/>
            <person name="Turk M."/>
            <person name="Zajc J."/>
            <person name="Zalar P."/>
            <person name="Grube M."/>
            <person name="Sun H."/>
            <person name="Han J."/>
            <person name="Sharma A."/>
            <person name="Chiniquy J."/>
            <person name="Ngan C.Y."/>
            <person name="Lipzen A."/>
            <person name="Barry K."/>
            <person name="Grigoriev I.V."/>
            <person name="Gunde-Cimerman N."/>
        </authorList>
    </citation>
    <scope>NUCLEOTIDE SEQUENCE [LARGE SCALE GENOMIC DNA]</scope>
    <source>
        <strain evidence="2 3">CBS 147.97</strain>
    </source>
</reference>
<name>A0A074WNP8_9PEZI</name>